<keyword evidence="2 5" id="KW-0812">Transmembrane</keyword>
<dbReference type="EMBL" id="CP014230">
    <property type="protein sequence ID" value="AMD91697.1"/>
    <property type="molecule type" value="Genomic_DNA"/>
</dbReference>
<keyword evidence="1" id="KW-1003">Cell membrane</keyword>
<name>A0A0X8JMV8_9BACT</name>
<reference evidence="8" key="1">
    <citation type="submission" date="2016-02" db="EMBL/GenBank/DDBJ databases">
        <authorList>
            <person name="Holder M.E."/>
            <person name="Ajami N.J."/>
            <person name="Petrosino J.F."/>
        </authorList>
    </citation>
    <scope>NUCLEOTIDE SEQUENCE [LARGE SCALE GENOMIC DNA]</scope>
    <source>
        <strain evidence="8">DSM 12838</strain>
    </source>
</reference>
<dbReference type="STRING" id="888061.AXF15_00240"/>
<keyword evidence="4 5" id="KW-0472">Membrane</keyword>
<evidence type="ECO:0000313" key="8">
    <source>
        <dbReference type="Proteomes" id="UP000063964"/>
    </source>
</evidence>
<dbReference type="RefSeq" id="WP_066601626.1">
    <property type="nucleotide sequence ID" value="NZ_CP014230.1"/>
</dbReference>
<gene>
    <name evidence="7" type="ORF">AXF15_00240</name>
</gene>
<protein>
    <recommendedName>
        <fullName evidence="6">Lipopolysaccharide assembly protein A domain-containing protein</fullName>
    </recommendedName>
</protein>
<dbReference type="Proteomes" id="UP000063964">
    <property type="component" value="Chromosome"/>
</dbReference>
<evidence type="ECO:0000313" key="7">
    <source>
        <dbReference type="EMBL" id="AMD91697.1"/>
    </source>
</evidence>
<keyword evidence="3 5" id="KW-1133">Transmembrane helix</keyword>
<dbReference type="KEGG" id="doa:AXF15_00240"/>
<evidence type="ECO:0000256" key="3">
    <source>
        <dbReference type="ARBA" id="ARBA00022989"/>
    </source>
</evidence>
<organism evidence="7 8">
    <name type="scientific">Desulfomicrobium orale DSM 12838</name>
    <dbReference type="NCBI Taxonomy" id="888061"/>
    <lineage>
        <taxon>Bacteria</taxon>
        <taxon>Pseudomonadati</taxon>
        <taxon>Thermodesulfobacteriota</taxon>
        <taxon>Desulfovibrionia</taxon>
        <taxon>Desulfovibrionales</taxon>
        <taxon>Desulfomicrobiaceae</taxon>
        <taxon>Desulfomicrobium</taxon>
    </lineage>
</organism>
<keyword evidence="8" id="KW-1185">Reference proteome</keyword>
<evidence type="ECO:0000256" key="4">
    <source>
        <dbReference type="ARBA" id="ARBA00023136"/>
    </source>
</evidence>
<evidence type="ECO:0000259" key="6">
    <source>
        <dbReference type="Pfam" id="PF06305"/>
    </source>
</evidence>
<dbReference type="InterPro" id="IPR010445">
    <property type="entry name" value="LapA_dom"/>
</dbReference>
<evidence type="ECO:0000256" key="1">
    <source>
        <dbReference type="ARBA" id="ARBA00022475"/>
    </source>
</evidence>
<dbReference type="OrthoDB" id="5465169at2"/>
<evidence type="ECO:0000256" key="5">
    <source>
        <dbReference type="SAM" id="Phobius"/>
    </source>
</evidence>
<accession>A0A0X8JMV8</accession>
<proteinExistence type="predicted"/>
<feature type="transmembrane region" description="Helical" evidence="5">
    <location>
        <begin position="49"/>
        <end position="70"/>
    </location>
</feature>
<feature type="domain" description="Lipopolysaccharide assembly protein A" evidence="6">
    <location>
        <begin position="45"/>
        <end position="93"/>
    </location>
</feature>
<dbReference type="AlphaFoldDB" id="A0A0X8JMV8"/>
<dbReference type="Pfam" id="PF06305">
    <property type="entry name" value="LapA_dom"/>
    <property type="match status" value="1"/>
</dbReference>
<dbReference type="GO" id="GO:0005886">
    <property type="term" value="C:plasma membrane"/>
    <property type="evidence" value="ECO:0007669"/>
    <property type="project" value="InterPro"/>
</dbReference>
<sequence length="115" mass="13332">MRYLKALALVVLFFFSMLFFTQNVAVLTQELVLGLKVFRWEYHTAAAPFYLLILLAFVVGAVSCILYFFMERVRLTRECRQLRRDKDALEREVASLRPVTSPSYVSEDYPGHSGN</sequence>
<evidence type="ECO:0000256" key="2">
    <source>
        <dbReference type="ARBA" id="ARBA00022692"/>
    </source>
</evidence>